<name>W9S696_9ROSA</name>
<evidence type="ECO:0000313" key="2">
    <source>
        <dbReference type="EMBL" id="EXB91563.1"/>
    </source>
</evidence>
<feature type="compositionally biased region" description="Polar residues" evidence="1">
    <location>
        <begin position="55"/>
        <end position="70"/>
    </location>
</feature>
<evidence type="ECO:0000256" key="1">
    <source>
        <dbReference type="SAM" id="MobiDB-lite"/>
    </source>
</evidence>
<proteinExistence type="predicted"/>
<organism evidence="2 3">
    <name type="scientific">Morus notabilis</name>
    <dbReference type="NCBI Taxonomy" id="981085"/>
    <lineage>
        <taxon>Eukaryota</taxon>
        <taxon>Viridiplantae</taxon>
        <taxon>Streptophyta</taxon>
        <taxon>Embryophyta</taxon>
        <taxon>Tracheophyta</taxon>
        <taxon>Spermatophyta</taxon>
        <taxon>Magnoliopsida</taxon>
        <taxon>eudicotyledons</taxon>
        <taxon>Gunneridae</taxon>
        <taxon>Pentapetalae</taxon>
        <taxon>rosids</taxon>
        <taxon>fabids</taxon>
        <taxon>Rosales</taxon>
        <taxon>Moraceae</taxon>
        <taxon>Moreae</taxon>
        <taxon>Morus</taxon>
    </lineage>
</organism>
<accession>W9S696</accession>
<feature type="region of interest" description="Disordered" evidence="1">
    <location>
        <begin position="55"/>
        <end position="86"/>
    </location>
</feature>
<dbReference type="EMBL" id="KE345052">
    <property type="protein sequence ID" value="EXB91563.1"/>
    <property type="molecule type" value="Genomic_DNA"/>
</dbReference>
<dbReference type="AlphaFoldDB" id="W9S696"/>
<keyword evidence="3" id="KW-1185">Reference proteome</keyword>
<sequence>MIAYSEHPQASERIGPQISPTKLHHDKKILRNKMCAFGGSGEQIRTKGYKRLQKSHSMISSNGLQRSTMILPTPPKDFNNPDKDIY</sequence>
<gene>
    <name evidence="2" type="ORF">L484_016183</name>
</gene>
<evidence type="ECO:0000313" key="3">
    <source>
        <dbReference type="Proteomes" id="UP000030645"/>
    </source>
</evidence>
<reference evidence="3" key="1">
    <citation type="submission" date="2013-01" db="EMBL/GenBank/DDBJ databases">
        <title>Draft Genome Sequence of a Mulberry Tree, Morus notabilis C.K. Schneid.</title>
        <authorList>
            <person name="He N."/>
            <person name="Zhao S."/>
        </authorList>
    </citation>
    <scope>NUCLEOTIDE SEQUENCE</scope>
</reference>
<protein>
    <submittedName>
        <fullName evidence="2">Uncharacterized protein</fullName>
    </submittedName>
</protein>
<dbReference type="Proteomes" id="UP000030645">
    <property type="component" value="Unassembled WGS sequence"/>
</dbReference>